<reference evidence="2 3" key="1">
    <citation type="journal article" date="2018" name="Sci. Rep.">
        <title>Genomic signatures of local adaptation to the degree of environmental predictability in rotifers.</title>
        <authorList>
            <person name="Franch-Gras L."/>
            <person name="Hahn C."/>
            <person name="Garcia-Roger E.M."/>
            <person name="Carmona M.J."/>
            <person name="Serra M."/>
            <person name="Gomez A."/>
        </authorList>
    </citation>
    <scope>NUCLEOTIDE SEQUENCE [LARGE SCALE GENOMIC DNA]</scope>
    <source>
        <strain evidence="2">HYR1</strain>
    </source>
</reference>
<feature type="compositionally biased region" description="Basic and acidic residues" evidence="1">
    <location>
        <begin position="116"/>
        <end position="129"/>
    </location>
</feature>
<comment type="caution">
    <text evidence="2">The sequence shown here is derived from an EMBL/GenBank/DDBJ whole genome shotgun (WGS) entry which is preliminary data.</text>
</comment>
<evidence type="ECO:0000313" key="3">
    <source>
        <dbReference type="Proteomes" id="UP000276133"/>
    </source>
</evidence>
<proteinExistence type="predicted"/>
<feature type="region of interest" description="Disordered" evidence="1">
    <location>
        <begin position="76"/>
        <end position="150"/>
    </location>
</feature>
<dbReference type="Proteomes" id="UP000276133">
    <property type="component" value="Unassembled WGS sequence"/>
</dbReference>
<feature type="compositionally biased region" description="Basic and acidic residues" evidence="1">
    <location>
        <begin position="25"/>
        <end position="35"/>
    </location>
</feature>
<gene>
    <name evidence="2" type="ORF">BpHYR1_002056</name>
</gene>
<accession>A0A3M7RH83</accession>
<protein>
    <submittedName>
        <fullName evidence="2">Uncharacterized protein</fullName>
    </submittedName>
</protein>
<dbReference type="EMBL" id="REGN01003417">
    <property type="protein sequence ID" value="RNA22635.1"/>
    <property type="molecule type" value="Genomic_DNA"/>
</dbReference>
<sequence length="167" mass="19063">MSNKKTRAVDDDLPTLSYPEDGDNREEMEQTEQHPLDSYIESFDPTVETIIQNTIVQSPPLQTELQFKIPTLPQIVQNSLTESSPNSKPQPKTLSTPIPHTGSVQLETQISSSYESHYESNNESNDKTQTKFKKERMKRNTSTIMHSSTLMKKSVVERACYQSKKKQ</sequence>
<evidence type="ECO:0000313" key="2">
    <source>
        <dbReference type="EMBL" id="RNA22635.1"/>
    </source>
</evidence>
<name>A0A3M7RH83_BRAPC</name>
<evidence type="ECO:0000256" key="1">
    <source>
        <dbReference type="SAM" id="MobiDB-lite"/>
    </source>
</evidence>
<feature type="compositionally biased region" description="Basic residues" evidence="1">
    <location>
        <begin position="130"/>
        <end position="139"/>
    </location>
</feature>
<feature type="region of interest" description="Disordered" evidence="1">
    <location>
        <begin position="1"/>
        <end position="37"/>
    </location>
</feature>
<keyword evidence="3" id="KW-1185">Reference proteome</keyword>
<feature type="compositionally biased region" description="Polar residues" evidence="1">
    <location>
        <begin position="76"/>
        <end position="110"/>
    </location>
</feature>
<feature type="compositionally biased region" description="Polar residues" evidence="1">
    <location>
        <begin position="140"/>
        <end position="150"/>
    </location>
</feature>
<organism evidence="2 3">
    <name type="scientific">Brachionus plicatilis</name>
    <name type="common">Marine rotifer</name>
    <name type="synonym">Brachionus muelleri</name>
    <dbReference type="NCBI Taxonomy" id="10195"/>
    <lineage>
        <taxon>Eukaryota</taxon>
        <taxon>Metazoa</taxon>
        <taxon>Spiralia</taxon>
        <taxon>Gnathifera</taxon>
        <taxon>Rotifera</taxon>
        <taxon>Eurotatoria</taxon>
        <taxon>Monogononta</taxon>
        <taxon>Pseudotrocha</taxon>
        <taxon>Ploima</taxon>
        <taxon>Brachionidae</taxon>
        <taxon>Brachionus</taxon>
    </lineage>
</organism>
<dbReference type="AlphaFoldDB" id="A0A3M7RH83"/>